<proteinExistence type="predicted"/>
<feature type="transmembrane region" description="Helical" evidence="1">
    <location>
        <begin position="20"/>
        <end position="37"/>
    </location>
</feature>
<gene>
    <name evidence="2" type="ORF">Chro_5702</name>
</gene>
<evidence type="ECO:0000313" key="2">
    <source>
        <dbReference type="EMBL" id="AFY91050.1"/>
    </source>
</evidence>
<evidence type="ECO:0000313" key="3">
    <source>
        <dbReference type="Proteomes" id="UP000010384"/>
    </source>
</evidence>
<evidence type="ECO:0000256" key="1">
    <source>
        <dbReference type="SAM" id="Phobius"/>
    </source>
</evidence>
<dbReference type="SUPFAM" id="SSF53955">
    <property type="entry name" value="Lysozyme-like"/>
    <property type="match status" value="1"/>
</dbReference>
<dbReference type="KEGG" id="cthe:Chro_5702"/>
<dbReference type="RefSeq" id="WP_015162988.1">
    <property type="nucleotide sequence ID" value="NC_019699.1"/>
</dbReference>
<keyword evidence="1" id="KW-0472">Membrane</keyword>
<dbReference type="InParanoid" id="K9U875"/>
<reference evidence="2 3" key="1">
    <citation type="submission" date="2012-06" db="EMBL/GenBank/DDBJ databases">
        <title>Finished plasmid 1 of genome of Chroococcidiopsis thermalis PCC 7203.</title>
        <authorList>
            <consortium name="US DOE Joint Genome Institute"/>
            <person name="Gugger M."/>
            <person name="Coursin T."/>
            <person name="Rippka R."/>
            <person name="Tandeau De Marsac N."/>
            <person name="Huntemann M."/>
            <person name="Wei C.-L."/>
            <person name="Han J."/>
            <person name="Detter J.C."/>
            <person name="Han C."/>
            <person name="Tapia R."/>
            <person name="Davenport K."/>
            <person name="Daligault H."/>
            <person name="Erkkila T."/>
            <person name="Gu W."/>
            <person name="Munk A.C.C."/>
            <person name="Teshima H."/>
            <person name="Xu Y."/>
            <person name="Chain P."/>
            <person name="Chen A."/>
            <person name="Krypides N."/>
            <person name="Mavromatis K."/>
            <person name="Markowitz V."/>
            <person name="Szeto E."/>
            <person name="Ivanova N."/>
            <person name="Mikhailova N."/>
            <person name="Ovchinnikova G."/>
            <person name="Pagani I."/>
            <person name="Pati A."/>
            <person name="Goodwin L."/>
            <person name="Peters L."/>
            <person name="Pitluck S."/>
            <person name="Woyke T."/>
            <person name="Kerfeld C."/>
        </authorList>
    </citation>
    <scope>NUCLEOTIDE SEQUENCE [LARGE SCALE GENOMIC DNA]</scope>
    <source>
        <strain evidence="2 3">PCC 7203</strain>
        <plasmid evidence="2 3">pCHRO.01</plasmid>
    </source>
</reference>
<accession>K9U875</accession>
<dbReference type="OrthoDB" id="481043at2"/>
<dbReference type="GO" id="GO:0016787">
    <property type="term" value="F:hydrolase activity"/>
    <property type="evidence" value="ECO:0007669"/>
    <property type="project" value="UniProtKB-KW"/>
</dbReference>
<keyword evidence="2" id="KW-0378">Hydrolase</keyword>
<name>K9U875_CHRTP</name>
<keyword evidence="3" id="KW-1185">Reference proteome</keyword>
<geneLocation type="plasmid" evidence="2 3">
    <name>pCHRO.01</name>
</geneLocation>
<keyword evidence="1" id="KW-0812">Transmembrane</keyword>
<keyword evidence="2" id="KW-0614">Plasmid</keyword>
<dbReference type="InterPro" id="IPR023346">
    <property type="entry name" value="Lysozyme-like_dom_sf"/>
</dbReference>
<keyword evidence="1" id="KW-1133">Transmembrane helix</keyword>
<sequence>MQKSFSHKPNNFRQPKKSGWGLRFLILGVLALPILIWNGRREQQFPSEKNPFGYLPQLAMSGGDPYVRALMRTISASESNAEDPYVLLYGGDHFHNFNRHPNVCVKIARGPNRRKCSTAAGRYQFLASTWLEKARKYHPHPHGSTGLSIYSFEPKYQDKVTYKWLKDRRIWGTDIAFLLREGRVDEVLKMLSGTWTSLGYGIEDNWVTPHLAKIYQQVLAEELLRVQSSGDRAR</sequence>
<dbReference type="HOGENOM" id="CLU_089878_0_0_3"/>
<dbReference type="Gene3D" id="1.10.530.10">
    <property type="match status" value="1"/>
</dbReference>
<organism evidence="2 3">
    <name type="scientific">Chroococcidiopsis thermalis (strain PCC 7203)</name>
    <dbReference type="NCBI Taxonomy" id="251229"/>
    <lineage>
        <taxon>Bacteria</taxon>
        <taxon>Bacillati</taxon>
        <taxon>Cyanobacteriota</taxon>
        <taxon>Cyanophyceae</taxon>
        <taxon>Chroococcidiopsidales</taxon>
        <taxon>Chroococcidiopsidaceae</taxon>
        <taxon>Chroococcidiopsis</taxon>
    </lineage>
</organism>
<dbReference type="AlphaFoldDB" id="K9U875"/>
<protein>
    <submittedName>
        <fullName evidence="2">Glycoside hydrolase family 24</fullName>
    </submittedName>
</protein>
<dbReference type="EMBL" id="CP003598">
    <property type="protein sequence ID" value="AFY91050.1"/>
    <property type="molecule type" value="Genomic_DNA"/>
</dbReference>
<dbReference type="Proteomes" id="UP000010384">
    <property type="component" value="Plasmid pCHRO.01"/>
</dbReference>